<name>A0A0E9P846_ANGAN</name>
<dbReference type="EMBL" id="GBXM01108529">
    <property type="protein sequence ID" value="JAH00048.1"/>
    <property type="molecule type" value="Transcribed_RNA"/>
</dbReference>
<protein>
    <submittedName>
        <fullName evidence="1">Uncharacterized protein</fullName>
    </submittedName>
</protein>
<proteinExistence type="predicted"/>
<reference evidence="1" key="2">
    <citation type="journal article" date="2015" name="Fish Shellfish Immunol.">
        <title>Early steps in the European eel (Anguilla anguilla)-Vibrio vulnificus interaction in the gills: Role of the RtxA13 toxin.</title>
        <authorList>
            <person name="Callol A."/>
            <person name="Pajuelo D."/>
            <person name="Ebbesson L."/>
            <person name="Teles M."/>
            <person name="MacKenzie S."/>
            <person name="Amaro C."/>
        </authorList>
    </citation>
    <scope>NUCLEOTIDE SEQUENCE</scope>
</reference>
<organism evidence="1">
    <name type="scientific">Anguilla anguilla</name>
    <name type="common">European freshwater eel</name>
    <name type="synonym">Muraena anguilla</name>
    <dbReference type="NCBI Taxonomy" id="7936"/>
    <lineage>
        <taxon>Eukaryota</taxon>
        <taxon>Metazoa</taxon>
        <taxon>Chordata</taxon>
        <taxon>Craniata</taxon>
        <taxon>Vertebrata</taxon>
        <taxon>Euteleostomi</taxon>
        <taxon>Actinopterygii</taxon>
        <taxon>Neopterygii</taxon>
        <taxon>Teleostei</taxon>
        <taxon>Anguilliformes</taxon>
        <taxon>Anguillidae</taxon>
        <taxon>Anguilla</taxon>
    </lineage>
</organism>
<dbReference type="AlphaFoldDB" id="A0A0E9P846"/>
<sequence>MDKALTHSEVWGCLFWSWVHTINITALIKGKQ</sequence>
<reference evidence="1" key="1">
    <citation type="submission" date="2014-11" db="EMBL/GenBank/DDBJ databases">
        <authorList>
            <person name="Amaro Gonzalez C."/>
        </authorList>
    </citation>
    <scope>NUCLEOTIDE SEQUENCE</scope>
</reference>
<evidence type="ECO:0000313" key="1">
    <source>
        <dbReference type="EMBL" id="JAH00048.1"/>
    </source>
</evidence>
<accession>A0A0E9P846</accession>